<dbReference type="GO" id="GO:0008270">
    <property type="term" value="F:zinc ion binding"/>
    <property type="evidence" value="ECO:0007669"/>
    <property type="project" value="InterPro"/>
</dbReference>
<dbReference type="GO" id="GO:0051604">
    <property type="term" value="P:protein maturation"/>
    <property type="evidence" value="ECO:0007669"/>
    <property type="project" value="TreeGrafter"/>
</dbReference>
<dbReference type="Proteomes" id="UP000219036">
    <property type="component" value="Unassembled WGS sequence"/>
</dbReference>
<sequence>MITDNRIGLKISFDYLSGNDILLEFIKHIADKHRIEGFLERKGDQIEIIVSGSLENIQEFSKELGEKLPYSIFMSDASTQVIESIPPSTDKFQIKGEINILPQNLSICPECLKELFDSKNRRFYFPFISCNYCGNHYSYLYEYPFKREKTVFKFFQPCEECKKEYENKKSRRYRYPLISCHRCLTPVYLKKGENERYGFDSEKTVGAINTAAGIIKKGNLLRIYTSNGEKVIGIINEENSQKVREILNMGRKPLTVMFTHFGALEKYLILSQYEFRALGSQEKPVVYLKPSDSFIEKSFVSEFDFIKAKLPDDPILLLLSATLREEDIEYLLIENITEEYQKTITEFELNADLPVINKQKDMNLIIIDRYTIIEDGEKGVLPNIIKSKSTGNLSIHGSYAALDLGNGEYLIDRKEKIINQLNDFVDSINSFNYSEYENINIPSETKRKFEDYQGAILSVAAENSILDESFVGIYFSHDSDNNLIAVKQKTKPLSPLIKIKPLRIYEDFYRTVNYILSQIKKSSEEGKRLIDKFCSRFTDFKPEEPEGEYRLSSNITAIFNAISILTGIFPHKDISFHTEPYLYIREKAINFKGKKGVRIDYYLQEENGEFFLDWVKIIQSALSYKLADTDDDMLAFSVFEGFTDWIINEVSLILSKLKIDSTILSGNLLTDPLIGGKLISSFSKNSNYYINRRLPVDNVNIAFGGIFV</sequence>
<dbReference type="SUPFAM" id="SSF55821">
    <property type="entry name" value="YrdC/RibB"/>
    <property type="match status" value="1"/>
</dbReference>
<reference evidence="4" key="1">
    <citation type="submission" date="2017-09" db="EMBL/GenBank/DDBJ databases">
        <authorList>
            <person name="Varghese N."/>
            <person name="Submissions S."/>
        </authorList>
    </citation>
    <scope>NUCLEOTIDE SEQUENCE [LARGE SCALE GENOMIC DNA]</scope>
    <source>
        <strain evidence="4">DSM 15103</strain>
    </source>
</reference>
<protein>
    <submittedName>
        <fullName evidence="3">Hydrogenase maturation protein HypF</fullName>
    </submittedName>
</protein>
<dbReference type="AlphaFoldDB" id="A0A285NH80"/>
<dbReference type="InterPro" id="IPR011125">
    <property type="entry name" value="Znf_HypF"/>
</dbReference>
<evidence type="ECO:0000313" key="4">
    <source>
        <dbReference type="Proteomes" id="UP000219036"/>
    </source>
</evidence>
<gene>
    <name evidence="3" type="ORF">SAMN06265182_0877</name>
</gene>
<dbReference type="Gene3D" id="3.30.420.40">
    <property type="match status" value="1"/>
</dbReference>
<dbReference type="GO" id="GO:0016743">
    <property type="term" value="F:carboxyl- or carbamoyltransferase activity"/>
    <property type="evidence" value="ECO:0007669"/>
    <property type="project" value="TreeGrafter"/>
</dbReference>
<comment type="caution">
    <text evidence="1">Lacks conserved residue(s) required for the propagation of feature annotation.</text>
</comment>
<evidence type="ECO:0000313" key="3">
    <source>
        <dbReference type="EMBL" id="SNZ07011.1"/>
    </source>
</evidence>
<feature type="domain" description="Acylphosphatase-like" evidence="2">
    <location>
        <begin position="6"/>
        <end position="96"/>
    </location>
</feature>
<dbReference type="PANTHER" id="PTHR42959">
    <property type="entry name" value="CARBAMOYLTRANSFERASE"/>
    <property type="match status" value="1"/>
</dbReference>
<dbReference type="Gene3D" id="3.90.870.50">
    <property type="match status" value="1"/>
</dbReference>
<accession>A0A285NH80</accession>
<dbReference type="Pfam" id="PF07503">
    <property type="entry name" value="zf-HYPF"/>
    <property type="match status" value="2"/>
</dbReference>
<proteinExistence type="predicted"/>
<organism evidence="3 4">
    <name type="scientific">Persephonella hydrogeniphila</name>
    <dbReference type="NCBI Taxonomy" id="198703"/>
    <lineage>
        <taxon>Bacteria</taxon>
        <taxon>Pseudomonadati</taxon>
        <taxon>Aquificota</taxon>
        <taxon>Aquificia</taxon>
        <taxon>Aquificales</taxon>
        <taxon>Hydrogenothermaceae</taxon>
        <taxon>Persephonella</taxon>
    </lineage>
</organism>
<dbReference type="InterPro" id="IPR051060">
    <property type="entry name" value="Carbamoyltrans_HypF-like"/>
</dbReference>
<dbReference type="PANTHER" id="PTHR42959:SF1">
    <property type="entry name" value="CARBAMOYLTRANSFERASE HYPF"/>
    <property type="match status" value="1"/>
</dbReference>
<evidence type="ECO:0000259" key="2">
    <source>
        <dbReference type="PROSITE" id="PS51160"/>
    </source>
</evidence>
<dbReference type="Gene3D" id="3.30.420.360">
    <property type="match status" value="1"/>
</dbReference>
<keyword evidence="4" id="KW-1185">Reference proteome</keyword>
<dbReference type="Gene3D" id="3.30.110.120">
    <property type="match status" value="1"/>
</dbReference>
<dbReference type="OrthoDB" id="9808093at2"/>
<dbReference type="PROSITE" id="PS51160">
    <property type="entry name" value="ACYLPHOSPHATASE_3"/>
    <property type="match status" value="1"/>
</dbReference>
<dbReference type="RefSeq" id="WP_097000047.1">
    <property type="nucleotide sequence ID" value="NZ_OBEI01000002.1"/>
</dbReference>
<dbReference type="InterPro" id="IPR017945">
    <property type="entry name" value="DHBP_synth_RibB-like_a/b_dom"/>
</dbReference>
<dbReference type="InterPro" id="IPR001792">
    <property type="entry name" value="Acylphosphatase-like_dom"/>
</dbReference>
<dbReference type="EMBL" id="OBEI01000002">
    <property type="protein sequence ID" value="SNZ07011.1"/>
    <property type="molecule type" value="Genomic_DNA"/>
</dbReference>
<name>A0A285NH80_9AQUI</name>
<evidence type="ECO:0000256" key="1">
    <source>
        <dbReference type="PROSITE-ProRule" id="PRU00520"/>
    </source>
</evidence>